<dbReference type="NCBIfam" id="TIGR01409">
    <property type="entry name" value="TAT_signal_seq"/>
    <property type="match status" value="1"/>
</dbReference>
<dbReference type="EMBL" id="CP030032">
    <property type="protein sequence ID" value="AWV88140.1"/>
    <property type="molecule type" value="Genomic_DNA"/>
</dbReference>
<evidence type="ECO:0000259" key="8">
    <source>
        <dbReference type="PROSITE" id="PS51373"/>
    </source>
</evidence>
<keyword evidence="1" id="KW-0813">Transport</keyword>
<evidence type="ECO:0000256" key="2">
    <source>
        <dbReference type="ARBA" id="ARBA00022485"/>
    </source>
</evidence>
<dbReference type="InterPro" id="IPR036369">
    <property type="entry name" value="HIPIP_sf"/>
</dbReference>
<dbReference type="PROSITE" id="PS51373">
    <property type="entry name" value="HIPIP"/>
    <property type="match status" value="1"/>
</dbReference>
<evidence type="ECO:0000313" key="10">
    <source>
        <dbReference type="Proteomes" id="UP000249799"/>
    </source>
</evidence>
<evidence type="ECO:0000256" key="7">
    <source>
        <dbReference type="SAM" id="MobiDB-lite"/>
    </source>
</evidence>
<dbReference type="SUPFAM" id="SSF57652">
    <property type="entry name" value="HIPIP (high potential iron protein)"/>
    <property type="match status" value="1"/>
</dbReference>
<accession>A0A2Z4FGW3</accession>
<evidence type="ECO:0000256" key="4">
    <source>
        <dbReference type="ARBA" id="ARBA00022982"/>
    </source>
</evidence>
<dbReference type="InterPro" id="IPR019546">
    <property type="entry name" value="TAT_signal_bac_arc"/>
</dbReference>
<dbReference type="AlphaFoldDB" id="A0A2Z4FGW3"/>
<sequence length="144" mass="15126">MGKSRQYMQARKGARKPDAQLNRRDFIRRAALLGAASGLALSGCTTAYGASNATEDVTTEPTVDASAPGDAGALDCSDTSGLNAAEISTREQLKYVEQTPKPAQDCANCLHWKPVSGEGCGGCAIMAGKFNPRGWCIAWVATRS</sequence>
<dbReference type="InterPro" id="IPR006311">
    <property type="entry name" value="TAT_signal"/>
</dbReference>
<dbReference type="KEGG" id="bsed:DN745_01835"/>
<feature type="domain" description="High potential iron-sulfur proteins family profile" evidence="8">
    <location>
        <begin position="77"/>
        <end position="144"/>
    </location>
</feature>
<gene>
    <name evidence="9" type="ORF">DN745_01835</name>
</gene>
<evidence type="ECO:0000256" key="3">
    <source>
        <dbReference type="ARBA" id="ARBA00022723"/>
    </source>
</evidence>
<keyword evidence="3" id="KW-0479">Metal-binding</keyword>
<dbReference type="Pfam" id="PF01355">
    <property type="entry name" value="HIPIP"/>
    <property type="match status" value="1"/>
</dbReference>
<keyword evidence="2" id="KW-0004">4Fe-4S</keyword>
<evidence type="ECO:0000256" key="6">
    <source>
        <dbReference type="ARBA" id="ARBA00023014"/>
    </source>
</evidence>
<dbReference type="GO" id="GO:0046872">
    <property type="term" value="F:metal ion binding"/>
    <property type="evidence" value="ECO:0007669"/>
    <property type="project" value="UniProtKB-KW"/>
</dbReference>
<dbReference type="InterPro" id="IPR000170">
    <property type="entry name" value="High_potential_FeS_prot"/>
</dbReference>
<dbReference type="GO" id="GO:0051539">
    <property type="term" value="F:4 iron, 4 sulfur cluster binding"/>
    <property type="evidence" value="ECO:0007669"/>
    <property type="project" value="UniProtKB-KW"/>
</dbReference>
<dbReference type="Gene3D" id="4.10.490.10">
    <property type="entry name" value="High potential iron-sulphur protein"/>
    <property type="match status" value="1"/>
</dbReference>
<evidence type="ECO:0000256" key="5">
    <source>
        <dbReference type="ARBA" id="ARBA00023004"/>
    </source>
</evidence>
<proteinExistence type="predicted"/>
<evidence type="ECO:0000313" key="9">
    <source>
        <dbReference type="EMBL" id="AWV88140.1"/>
    </source>
</evidence>
<name>A0A2Z4FGW3_9DELT</name>
<keyword evidence="6" id="KW-0411">Iron-sulfur</keyword>
<dbReference type="OrthoDB" id="5334781at2"/>
<protein>
    <recommendedName>
        <fullName evidence="8">High potential iron-sulfur proteins family profile domain-containing protein</fullName>
    </recommendedName>
</protein>
<keyword evidence="10" id="KW-1185">Reference proteome</keyword>
<keyword evidence="4" id="KW-0249">Electron transport</keyword>
<feature type="region of interest" description="Disordered" evidence="7">
    <location>
        <begin position="1"/>
        <end position="21"/>
    </location>
</feature>
<dbReference type="Proteomes" id="UP000249799">
    <property type="component" value="Chromosome"/>
</dbReference>
<reference evidence="9 10" key="1">
    <citation type="submission" date="2018-06" db="EMBL/GenBank/DDBJ databases">
        <title>Lujinxingia sediminis gen. nov. sp. nov., a new facultative anaerobic member of the class Deltaproteobacteria, and proposal of Lujinxingaceae fam. nov.</title>
        <authorList>
            <person name="Guo L.-Y."/>
            <person name="Li C.-M."/>
            <person name="Wang S."/>
            <person name="Du Z.-J."/>
        </authorList>
    </citation>
    <scope>NUCLEOTIDE SEQUENCE [LARGE SCALE GENOMIC DNA]</scope>
    <source>
        <strain evidence="9 10">FA350</strain>
    </source>
</reference>
<organism evidence="9 10">
    <name type="scientific">Bradymonas sediminis</name>
    <dbReference type="NCBI Taxonomy" id="1548548"/>
    <lineage>
        <taxon>Bacteria</taxon>
        <taxon>Deltaproteobacteria</taxon>
        <taxon>Bradymonadales</taxon>
        <taxon>Bradymonadaceae</taxon>
        <taxon>Bradymonas</taxon>
    </lineage>
</organism>
<dbReference type="PROSITE" id="PS51318">
    <property type="entry name" value="TAT"/>
    <property type="match status" value="1"/>
</dbReference>
<keyword evidence="5" id="KW-0408">Iron</keyword>
<dbReference type="GO" id="GO:0019646">
    <property type="term" value="P:aerobic electron transport chain"/>
    <property type="evidence" value="ECO:0007669"/>
    <property type="project" value="InterPro"/>
</dbReference>
<evidence type="ECO:0000256" key="1">
    <source>
        <dbReference type="ARBA" id="ARBA00022448"/>
    </source>
</evidence>
<dbReference type="GO" id="GO:0009055">
    <property type="term" value="F:electron transfer activity"/>
    <property type="evidence" value="ECO:0007669"/>
    <property type="project" value="InterPro"/>
</dbReference>